<evidence type="ECO:0000313" key="3">
    <source>
        <dbReference type="Proteomes" id="UP000670092"/>
    </source>
</evidence>
<reference evidence="2 3" key="1">
    <citation type="submission" date="2021-01" db="EMBL/GenBank/DDBJ databases">
        <title>Chromosome-level genome assembly of a human fungal pathogen reveals clustering of transcriptionally co-regulated genes.</title>
        <authorList>
            <person name="Voorhies M."/>
            <person name="Cohen S."/>
            <person name="Shea T.P."/>
            <person name="Petrus S."/>
            <person name="Munoz J.F."/>
            <person name="Poplawski S."/>
            <person name="Goldman W.E."/>
            <person name="Michael T."/>
            <person name="Cuomo C.A."/>
            <person name="Sil A."/>
            <person name="Beyhan S."/>
        </authorList>
    </citation>
    <scope>NUCLEOTIDE SEQUENCE [LARGE SCALE GENOMIC DNA]</scope>
    <source>
        <strain evidence="2 3">G184AR</strain>
    </source>
</reference>
<keyword evidence="1" id="KW-0472">Membrane</keyword>
<name>A0A8H7Z733_AJECA</name>
<dbReference type="Proteomes" id="UP000670092">
    <property type="component" value="Unassembled WGS sequence"/>
</dbReference>
<dbReference type="AlphaFoldDB" id="A0A8H7Z733"/>
<evidence type="ECO:0000313" key="2">
    <source>
        <dbReference type="EMBL" id="KAG5305304.1"/>
    </source>
</evidence>
<evidence type="ECO:0000256" key="1">
    <source>
        <dbReference type="SAM" id="Phobius"/>
    </source>
</evidence>
<accession>A0A8H7Z733</accession>
<keyword evidence="1" id="KW-0812">Transmembrane</keyword>
<gene>
    <name evidence="2" type="ORF">I7I52_03918</name>
</gene>
<comment type="caution">
    <text evidence="2">The sequence shown here is derived from an EMBL/GenBank/DDBJ whole genome shotgun (WGS) entry which is preliminary data.</text>
</comment>
<feature type="transmembrane region" description="Helical" evidence="1">
    <location>
        <begin position="6"/>
        <end position="25"/>
    </location>
</feature>
<protein>
    <submittedName>
        <fullName evidence="2">Uncharacterized protein</fullName>
    </submittedName>
</protein>
<dbReference type="EMBL" id="JAEVHI010000001">
    <property type="protein sequence ID" value="KAG5305304.1"/>
    <property type="molecule type" value="Genomic_DNA"/>
</dbReference>
<proteinExistence type="predicted"/>
<keyword evidence="1" id="KW-1133">Transmembrane helix</keyword>
<organism evidence="2 3">
    <name type="scientific">Ajellomyces capsulatus</name>
    <name type="common">Darling's disease fungus</name>
    <name type="synonym">Histoplasma capsulatum</name>
    <dbReference type="NCBI Taxonomy" id="5037"/>
    <lineage>
        <taxon>Eukaryota</taxon>
        <taxon>Fungi</taxon>
        <taxon>Dikarya</taxon>
        <taxon>Ascomycota</taxon>
        <taxon>Pezizomycotina</taxon>
        <taxon>Eurotiomycetes</taxon>
        <taxon>Eurotiomycetidae</taxon>
        <taxon>Onygenales</taxon>
        <taxon>Ajellomycetaceae</taxon>
        <taxon>Histoplasma</taxon>
    </lineage>
</organism>
<dbReference type="VEuPathDB" id="FungiDB:I7I52_03918"/>
<sequence length="63" mass="7436">MLNYLYFAQYLLGSIFFFFLWRCALHVPNARVYMYASSDHDISKSLTKEDRDFLGQIHLLALA</sequence>